<dbReference type="AlphaFoldDB" id="A0A1E7LED7"/>
<sequence length="269" mass="28035">MENIASSSPVRNSTITVTPWSPAEVISSVLVPMVSLRFLAMSLICDSVTWKGLSSSQRFNSSMPSRTRSESVSRFSITCHTTNQPTSPMITNPRTAVTAVASPCGSPIRLSRTTVGWSIAVMSRAAAKARTTSCTAVMTCISTQRVPASTSSRHPASAATRIPHGMAATGSGLAATEGAYEGGAGTCPGSRGSGAAEGPGPPRGSTSAAARARRSSRRAPSSVSSDPKRPSQPGSFDMSLSLPPSSLPSAALDRRMRPYTREAPHRGWR</sequence>
<proteinExistence type="predicted"/>
<dbReference type="EMBL" id="LJGZ01000114">
    <property type="protein sequence ID" value="OEV14481.1"/>
    <property type="molecule type" value="Genomic_DNA"/>
</dbReference>
<protein>
    <submittedName>
        <fullName evidence="2">Uncharacterized protein</fullName>
    </submittedName>
</protein>
<keyword evidence="3" id="KW-1185">Reference proteome</keyword>
<evidence type="ECO:0000256" key="1">
    <source>
        <dbReference type="SAM" id="MobiDB-lite"/>
    </source>
</evidence>
<feature type="compositionally biased region" description="Basic and acidic residues" evidence="1">
    <location>
        <begin position="252"/>
        <end position="269"/>
    </location>
</feature>
<comment type="caution">
    <text evidence="2">The sequence shown here is derived from an EMBL/GenBank/DDBJ whole genome shotgun (WGS) entry which is preliminary data.</text>
</comment>
<reference evidence="2 3" key="1">
    <citation type="journal article" date="2016" name="Front. Microbiol.">
        <title>Comparative Genomics Analysis of Streptomyces Species Reveals Their Adaptation to the Marine Environment and Their Diversity at the Genomic Level.</title>
        <authorList>
            <person name="Tian X."/>
            <person name="Zhang Z."/>
            <person name="Yang T."/>
            <person name="Chen M."/>
            <person name="Li J."/>
            <person name="Chen F."/>
            <person name="Yang J."/>
            <person name="Li W."/>
            <person name="Zhang B."/>
            <person name="Zhang Z."/>
            <person name="Wu J."/>
            <person name="Zhang C."/>
            <person name="Long L."/>
            <person name="Xiao J."/>
        </authorList>
    </citation>
    <scope>NUCLEOTIDE SEQUENCE [LARGE SCALE GENOMIC DNA]</scope>
    <source>
        <strain evidence="2 3">SCSIO M10372</strain>
    </source>
</reference>
<dbReference type="Proteomes" id="UP000175971">
    <property type="component" value="Unassembled WGS sequence"/>
</dbReference>
<feature type="region of interest" description="Disordered" evidence="1">
    <location>
        <begin position="184"/>
        <end position="269"/>
    </location>
</feature>
<feature type="compositionally biased region" description="Gly residues" evidence="1">
    <location>
        <begin position="184"/>
        <end position="197"/>
    </location>
</feature>
<organism evidence="2 3">
    <name type="scientific">Streptomyces nanshensis</name>
    <dbReference type="NCBI Taxonomy" id="518642"/>
    <lineage>
        <taxon>Bacteria</taxon>
        <taxon>Bacillati</taxon>
        <taxon>Actinomycetota</taxon>
        <taxon>Actinomycetes</taxon>
        <taxon>Kitasatosporales</taxon>
        <taxon>Streptomycetaceae</taxon>
        <taxon>Streptomyces</taxon>
    </lineage>
</organism>
<gene>
    <name evidence="2" type="ORF">AN221_42100</name>
</gene>
<accession>A0A1E7LED7</accession>
<feature type="compositionally biased region" description="Polar residues" evidence="1">
    <location>
        <begin position="145"/>
        <end position="154"/>
    </location>
</feature>
<feature type="compositionally biased region" description="Low complexity" evidence="1">
    <location>
        <begin position="239"/>
        <end position="249"/>
    </location>
</feature>
<name>A0A1E7LED7_9ACTN</name>
<evidence type="ECO:0000313" key="3">
    <source>
        <dbReference type="Proteomes" id="UP000175971"/>
    </source>
</evidence>
<evidence type="ECO:0000313" key="2">
    <source>
        <dbReference type="EMBL" id="OEV14481.1"/>
    </source>
</evidence>
<feature type="region of interest" description="Disordered" evidence="1">
    <location>
        <begin position="145"/>
        <end position="164"/>
    </location>
</feature>